<comment type="caution">
    <text evidence="7">The sequence shown here is derived from an EMBL/GenBank/DDBJ whole genome shotgun (WGS) entry which is preliminary data.</text>
</comment>
<keyword evidence="5" id="KW-0732">Signal</keyword>
<evidence type="ECO:0000256" key="1">
    <source>
        <dbReference type="ARBA" id="ARBA00004196"/>
    </source>
</evidence>
<evidence type="ECO:0000256" key="2">
    <source>
        <dbReference type="ARBA" id="ARBA00022748"/>
    </source>
</evidence>
<dbReference type="GO" id="GO:0030313">
    <property type="term" value="C:cell envelope"/>
    <property type="evidence" value="ECO:0007669"/>
    <property type="project" value="UniProtKB-SubCell"/>
</dbReference>
<reference evidence="7 8" key="1">
    <citation type="submission" date="2018-08" db="EMBL/GenBank/DDBJ databases">
        <title>A genome reference for cultivated species of the human gut microbiota.</title>
        <authorList>
            <person name="Zou Y."/>
            <person name="Xue W."/>
            <person name="Luo G."/>
        </authorList>
    </citation>
    <scope>NUCLEOTIDE SEQUENCE [LARGE SCALE GENOMIC DNA]</scope>
    <source>
        <strain evidence="7 8">AF16-14</strain>
    </source>
</reference>
<feature type="domain" description="Thioredoxin" evidence="6">
    <location>
        <begin position="315"/>
        <end position="453"/>
    </location>
</feature>
<dbReference type="PANTHER" id="PTHR42852:SF6">
    <property type="entry name" value="THIOL:DISULFIDE INTERCHANGE PROTEIN DSBE"/>
    <property type="match status" value="1"/>
</dbReference>
<evidence type="ECO:0000256" key="3">
    <source>
        <dbReference type="ARBA" id="ARBA00023157"/>
    </source>
</evidence>
<comment type="subcellular location">
    <subcellularLocation>
        <location evidence="1">Cell envelope</location>
    </subcellularLocation>
</comment>
<evidence type="ECO:0000259" key="6">
    <source>
        <dbReference type="PROSITE" id="PS51352"/>
    </source>
</evidence>
<evidence type="ECO:0000313" key="7">
    <source>
        <dbReference type="EMBL" id="RGU56933.1"/>
    </source>
</evidence>
<evidence type="ECO:0000313" key="8">
    <source>
        <dbReference type="Proteomes" id="UP000284243"/>
    </source>
</evidence>
<organism evidence="7 8">
    <name type="scientific">Odoribacter splanchnicus</name>
    <dbReference type="NCBI Taxonomy" id="28118"/>
    <lineage>
        <taxon>Bacteria</taxon>
        <taxon>Pseudomonadati</taxon>
        <taxon>Bacteroidota</taxon>
        <taxon>Bacteroidia</taxon>
        <taxon>Bacteroidales</taxon>
        <taxon>Odoribacteraceae</taxon>
        <taxon>Odoribacter</taxon>
    </lineage>
</organism>
<gene>
    <name evidence="7" type="ORF">DWW57_06975</name>
</gene>
<dbReference type="AlphaFoldDB" id="A0A412TT18"/>
<feature type="chain" id="PRO_5019462303" evidence="5">
    <location>
        <begin position="18"/>
        <end position="453"/>
    </location>
</feature>
<name>A0A412TT18_9BACT</name>
<protein>
    <submittedName>
        <fullName evidence="7">TlpA family protein disulfide reductase</fullName>
    </submittedName>
</protein>
<keyword evidence="4" id="KW-0676">Redox-active center</keyword>
<dbReference type="Gene3D" id="3.40.30.10">
    <property type="entry name" value="Glutaredoxin"/>
    <property type="match status" value="1"/>
</dbReference>
<dbReference type="InterPro" id="IPR013740">
    <property type="entry name" value="Redoxin"/>
</dbReference>
<dbReference type="PROSITE" id="PS51257">
    <property type="entry name" value="PROKAR_LIPOPROTEIN"/>
    <property type="match status" value="1"/>
</dbReference>
<dbReference type="Pfam" id="PF08534">
    <property type="entry name" value="Redoxin"/>
    <property type="match status" value="1"/>
</dbReference>
<feature type="signal peptide" evidence="5">
    <location>
        <begin position="1"/>
        <end position="17"/>
    </location>
</feature>
<evidence type="ECO:0000256" key="4">
    <source>
        <dbReference type="ARBA" id="ARBA00023284"/>
    </source>
</evidence>
<dbReference type="Proteomes" id="UP000284243">
    <property type="component" value="Unassembled WGS sequence"/>
</dbReference>
<dbReference type="GO" id="GO:0017004">
    <property type="term" value="P:cytochrome complex assembly"/>
    <property type="evidence" value="ECO:0007669"/>
    <property type="project" value="UniProtKB-KW"/>
</dbReference>
<dbReference type="EMBL" id="QRYC01000007">
    <property type="protein sequence ID" value="RGU56933.1"/>
    <property type="molecule type" value="Genomic_DNA"/>
</dbReference>
<proteinExistence type="predicted"/>
<dbReference type="PROSITE" id="PS51352">
    <property type="entry name" value="THIOREDOXIN_2"/>
    <property type="match status" value="1"/>
</dbReference>
<keyword evidence="2" id="KW-0201">Cytochrome c-type biogenesis</keyword>
<sequence>MKLIFFACSLLLFIAGACQTPRPSVCLKGNILLSSFQDYKLYLQDHGEDMLIQPDSIEGKFMLEIACDSAHIAILTGIFGSDENKWYFIQPLFLTPGKEISMQLQTGERGMKVTFASKDNNNNALKAYQDYYLTHSKELWINTPSPSQAKEFLMGFIQKARELTDKLRPAPEVARYLATFGYLEYLKGIGHCNYIYRQQNEQERLQGLEETVAPPDQMLDDPIALLFKNDIPNIIIDYLKKEVIDPEGQLELLRQKFTQPQIVRLITENIIQHYLVSYPYTRDFEEGLARLKKMCTFLPEKGEEFIHQFQSKRYCIEGADLPAVTLEDPDGKQYKLSDFKGKPLYIDLWASWCVPCCKEIPHLQKLERQVANKQLEFISISIDENKKDWKARMQQLHMEGRQYIVVGNELANMLNISSIPHFLIYNKAGKLIQYEAPRPSAGKPLQEMLEKLK</sequence>
<dbReference type="InterPro" id="IPR050553">
    <property type="entry name" value="Thioredoxin_ResA/DsbE_sf"/>
</dbReference>
<dbReference type="InterPro" id="IPR013766">
    <property type="entry name" value="Thioredoxin_domain"/>
</dbReference>
<dbReference type="InterPro" id="IPR036249">
    <property type="entry name" value="Thioredoxin-like_sf"/>
</dbReference>
<dbReference type="CDD" id="cd02966">
    <property type="entry name" value="TlpA_like_family"/>
    <property type="match status" value="1"/>
</dbReference>
<accession>A0A412TT18</accession>
<keyword evidence="3" id="KW-1015">Disulfide bond</keyword>
<dbReference type="SUPFAM" id="SSF52833">
    <property type="entry name" value="Thioredoxin-like"/>
    <property type="match status" value="1"/>
</dbReference>
<dbReference type="PANTHER" id="PTHR42852">
    <property type="entry name" value="THIOL:DISULFIDE INTERCHANGE PROTEIN DSBE"/>
    <property type="match status" value="1"/>
</dbReference>
<dbReference type="GO" id="GO:0016491">
    <property type="term" value="F:oxidoreductase activity"/>
    <property type="evidence" value="ECO:0007669"/>
    <property type="project" value="InterPro"/>
</dbReference>
<dbReference type="RefSeq" id="WP_087381572.1">
    <property type="nucleotide sequence ID" value="NZ_CABJFF010000017.1"/>
</dbReference>
<evidence type="ECO:0000256" key="5">
    <source>
        <dbReference type="SAM" id="SignalP"/>
    </source>
</evidence>